<dbReference type="PANTHER" id="PTHR36447">
    <property type="entry name" value="BETA-GALACTOSIDASE GANA"/>
    <property type="match status" value="1"/>
</dbReference>
<dbReference type="GO" id="GO:0005975">
    <property type="term" value="P:carbohydrate metabolic process"/>
    <property type="evidence" value="ECO:0007669"/>
    <property type="project" value="InterPro"/>
</dbReference>
<evidence type="ECO:0000313" key="3">
    <source>
        <dbReference type="Proteomes" id="UP000014174"/>
    </source>
</evidence>
<dbReference type="InterPro" id="IPR003476">
    <property type="entry name" value="Glyco_hydro_42"/>
</dbReference>
<sequence length="81" mass="9259">MIAPAFQLLDHQLVSRWKPYVENGGNLVLTCRTGQKDREAHLWEALFQQPILDLIGAKEIYFDLIPVSLMGKINMGQANYE</sequence>
<accession>R9GZN4</accession>
<dbReference type="InterPro" id="IPR013738">
    <property type="entry name" value="Beta_galactosidase_Trimer"/>
</dbReference>
<keyword evidence="2" id="KW-0326">Glycosidase</keyword>
<dbReference type="PATRIC" id="fig|1150600.3.peg.2273"/>
<keyword evidence="3" id="KW-1185">Reference proteome</keyword>
<dbReference type="Gene3D" id="3.40.50.880">
    <property type="match status" value="1"/>
</dbReference>
<dbReference type="Pfam" id="PF08532">
    <property type="entry name" value="Glyco_hydro_42M"/>
    <property type="match status" value="1"/>
</dbReference>
<gene>
    <name evidence="2" type="ORF">ADIARSV_2300</name>
</gene>
<dbReference type="SUPFAM" id="SSF52317">
    <property type="entry name" value="Class I glutamine amidotransferase-like"/>
    <property type="match status" value="1"/>
</dbReference>
<dbReference type="EC" id="3.2.1.23" evidence="2"/>
<evidence type="ECO:0000259" key="1">
    <source>
        <dbReference type="Pfam" id="PF08532"/>
    </source>
</evidence>
<name>R9GZN4_9SPHI</name>
<dbReference type="Proteomes" id="UP000014174">
    <property type="component" value="Unassembled WGS sequence"/>
</dbReference>
<dbReference type="InterPro" id="IPR029062">
    <property type="entry name" value="Class_I_gatase-like"/>
</dbReference>
<keyword evidence="2" id="KW-0378">Hydrolase</keyword>
<protein>
    <submittedName>
        <fullName evidence="2">Beta-galactosidase</fullName>
        <ecNumber evidence="2">3.2.1.23</ecNumber>
    </submittedName>
</protein>
<comment type="caution">
    <text evidence="2">The sequence shown here is derived from an EMBL/GenBank/DDBJ whole genome shotgun (WGS) entry which is preliminary data.</text>
</comment>
<evidence type="ECO:0000313" key="2">
    <source>
        <dbReference type="EMBL" id="EOR94454.1"/>
    </source>
</evidence>
<feature type="domain" description="Beta-galactosidase trimerisation" evidence="1">
    <location>
        <begin position="2"/>
        <end position="77"/>
    </location>
</feature>
<dbReference type="STRING" id="1150600.ADIARSV_2300"/>
<dbReference type="PANTHER" id="PTHR36447:SF2">
    <property type="entry name" value="BETA-GALACTOSIDASE YESZ"/>
    <property type="match status" value="1"/>
</dbReference>
<proteinExistence type="predicted"/>
<dbReference type="AlphaFoldDB" id="R9GZN4"/>
<dbReference type="GO" id="GO:0004565">
    <property type="term" value="F:beta-galactosidase activity"/>
    <property type="evidence" value="ECO:0007669"/>
    <property type="project" value="UniProtKB-EC"/>
</dbReference>
<dbReference type="eggNOG" id="COG1874">
    <property type="taxonomic scope" value="Bacteria"/>
</dbReference>
<organism evidence="2 3">
    <name type="scientific">Arcticibacter svalbardensis MN12-7</name>
    <dbReference type="NCBI Taxonomy" id="1150600"/>
    <lineage>
        <taxon>Bacteria</taxon>
        <taxon>Pseudomonadati</taxon>
        <taxon>Bacteroidota</taxon>
        <taxon>Sphingobacteriia</taxon>
        <taxon>Sphingobacteriales</taxon>
        <taxon>Sphingobacteriaceae</taxon>
        <taxon>Arcticibacter</taxon>
    </lineage>
</organism>
<reference evidence="2 3" key="1">
    <citation type="journal article" date="2013" name="Genome Announc.">
        <title>Draft Genome Sequence of Arcticibacter svalbardensis Strain MN12-7T, a Member of the Family Sphingobacteriaceae Isolated from an Arctic Soil Sample.</title>
        <authorList>
            <person name="Shivaji S."/>
            <person name="Ara S."/>
            <person name="Prasad S."/>
            <person name="Manasa B.P."/>
            <person name="Begum Z."/>
            <person name="Singh A."/>
            <person name="Kumar Pinnaka A."/>
        </authorList>
    </citation>
    <scope>NUCLEOTIDE SEQUENCE [LARGE SCALE GENOMIC DNA]</scope>
    <source>
        <strain evidence="2 3">MN12-7</strain>
    </source>
</reference>
<dbReference type="CDD" id="cd03143">
    <property type="entry name" value="A4_beta-galactosidase_middle_domain"/>
    <property type="match status" value="1"/>
</dbReference>
<dbReference type="EMBL" id="AQPN01000084">
    <property type="protein sequence ID" value="EOR94454.1"/>
    <property type="molecule type" value="Genomic_DNA"/>
</dbReference>